<dbReference type="InterPro" id="IPR043993">
    <property type="entry name" value="T4SS_pilin"/>
</dbReference>
<comment type="caution">
    <text evidence="3">The sequence shown here is derived from an EMBL/GenBank/DDBJ whole genome shotgun (WGS) entry which is preliminary data.</text>
</comment>
<keyword evidence="1" id="KW-1133">Transmembrane helix</keyword>
<reference evidence="3 4" key="1">
    <citation type="journal article" date="2015" name="Nature">
        <title>rRNA introns, odd ribosomes, and small enigmatic genomes across a large radiation of phyla.</title>
        <authorList>
            <person name="Brown C.T."/>
            <person name="Hug L.A."/>
            <person name="Thomas B.C."/>
            <person name="Sharon I."/>
            <person name="Castelle C.J."/>
            <person name="Singh A."/>
            <person name="Wilkins M.J."/>
            <person name="Williams K.H."/>
            <person name="Banfield J.F."/>
        </authorList>
    </citation>
    <scope>NUCLEOTIDE SEQUENCE [LARGE SCALE GENOMIC DNA]</scope>
</reference>
<evidence type="ECO:0000256" key="1">
    <source>
        <dbReference type="SAM" id="Phobius"/>
    </source>
</evidence>
<keyword evidence="1" id="KW-0812">Transmembrane</keyword>
<feature type="transmembrane region" description="Helical" evidence="1">
    <location>
        <begin position="51"/>
        <end position="73"/>
    </location>
</feature>
<dbReference type="AlphaFoldDB" id="A0A0G0VS83"/>
<organism evidence="3 4">
    <name type="scientific">Candidatus Curtissbacteria bacterium GW2011_GWA2_41_24</name>
    <dbReference type="NCBI Taxonomy" id="1618411"/>
    <lineage>
        <taxon>Bacteria</taxon>
        <taxon>Candidatus Curtissiibacteriota</taxon>
    </lineage>
</organism>
<protein>
    <recommendedName>
        <fullName evidence="5">Integral membrane protein</fullName>
    </recommendedName>
</protein>
<dbReference type="EMBL" id="LCBC01000016">
    <property type="protein sequence ID" value="KKS03745.1"/>
    <property type="molecule type" value="Genomic_DNA"/>
</dbReference>
<accession>A0A0G0VS83</accession>
<evidence type="ECO:0008006" key="5">
    <source>
        <dbReference type="Google" id="ProtNLM"/>
    </source>
</evidence>
<gene>
    <name evidence="3" type="ORF">UU56_C0016G0009</name>
</gene>
<feature type="transmembrane region" description="Helical" evidence="1">
    <location>
        <begin position="94"/>
        <end position="115"/>
    </location>
</feature>
<keyword evidence="1" id="KW-0472">Membrane</keyword>
<keyword evidence="2" id="KW-0732">Signal</keyword>
<name>A0A0G0VS83_9BACT</name>
<evidence type="ECO:0000313" key="4">
    <source>
        <dbReference type="Proteomes" id="UP000034493"/>
    </source>
</evidence>
<dbReference type="Pfam" id="PF18895">
    <property type="entry name" value="T4SS_pilin"/>
    <property type="match status" value="1"/>
</dbReference>
<evidence type="ECO:0000313" key="3">
    <source>
        <dbReference type="EMBL" id="KKS03745.1"/>
    </source>
</evidence>
<feature type="signal peptide" evidence="2">
    <location>
        <begin position="1"/>
        <end position="27"/>
    </location>
</feature>
<evidence type="ECO:0000256" key="2">
    <source>
        <dbReference type="SAM" id="SignalP"/>
    </source>
</evidence>
<feature type="chain" id="PRO_5002535050" description="Integral membrane protein" evidence="2">
    <location>
        <begin position="28"/>
        <end position="138"/>
    </location>
</feature>
<proteinExistence type="predicted"/>
<sequence length="138" mass="14369">MIKKAKKILSLASLQFASLAWPVAALAVNAPAGNKIVPEETLGKITDIVAIIRAVIQFILVVAFVLAFIMLLIGGIRWITAGGDEKGVAGARNMITAALIGLVIVLVAYAIILLVETFFGVSIISGGITIPTVETTGQ</sequence>
<dbReference type="Proteomes" id="UP000034493">
    <property type="component" value="Unassembled WGS sequence"/>
</dbReference>